<evidence type="ECO:0000313" key="3">
    <source>
        <dbReference type="EMBL" id="RUO75295.1"/>
    </source>
</evidence>
<gene>
    <name evidence="3" type="ORF">CWI81_09985</name>
</gene>
<dbReference type="RefSeq" id="WP_126785167.1">
    <property type="nucleotide sequence ID" value="NZ_PIQF01000003.1"/>
</dbReference>
<comment type="caution">
    <text evidence="3">The sequence shown here is derived from an EMBL/GenBank/DDBJ whole genome shotgun (WGS) entry which is preliminary data.</text>
</comment>
<accession>A0A432ZBH4</accession>
<feature type="chain" id="PRO_5019251367" description="DUF3450 domain-containing protein" evidence="2">
    <location>
        <begin position="23"/>
        <end position="256"/>
    </location>
</feature>
<evidence type="ECO:0008006" key="5">
    <source>
        <dbReference type="Google" id="ProtNLM"/>
    </source>
</evidence>
<protein>
    <recommendedName>
        <fullName evidence="5">DUF3450 domain-containing protein</fullName>
    </recommendedName>
</protein>
<name>A0A432ZBH4_9GAMM</name>
<dbReference type="PROSITE" id="PS51257">
    <property type="entry name" value="PROKAR_LIPOPROTEIN"/>
    <property type="match status" value="1"/>
</dbReference>
<proteinExistence type="predicted"/>
<evidence type="ECO:0000313" key="4">
    <source>
        <dbReference type="Proteomes" id="UP000287908"/>
    </source>
</evidence>
<dbReference type="PIRSF" id="PIRSF028069">
    <property type="entry name" value="UCP028069"/>
    <property type="match status" value="1"/>
</dbReference>
<feature type="coiled-coil region" evidence="1">
    <location>
        <begin position="69"/>
        <end position="96"/>
    </location>
</feature>
<evidence type="ECO:0000256" key="1">
    <source>
        <dbReference type="SAM" id="Coils"/>
    </source>
</evidence>
<sequence length="256" mass="29281">MRLLATGTALALASCLSWPAQAQDKSLDPVVENAAEINQSARQSQLTIDSISESMQQRLQQYKQITKEIDGLQVYTQQLQQQVANQQQEMTDLNDSIDQVSFVERQVTPLMMRMIDSLDTFTELDVPFLQQEREQRIAGLRELMERANVDVSEKFRRVMEAYQIEADYGRNIEAYTAEHDVNGNVQDVTFLRIGRVALLYKTRDGEHLGIWNQEQRQWQSLDSSHLIAIDQAISIARKQKAPDLLMLPLLANKTAE</sequence>
<keyword evidence="4" id="KW-1185">Reference proteome</keyword>
<keyword evidence="2" id="KW-0732">Signal</keyword>
<dbReference type="AlphaFoldDB" id="A0A432ZBH4"/>
<organism evidence="3 4">
    <name type="scientific">Idiomarina seosinensis</name>
    <dbReference type="NCBI Taxonomy" id="281739"/>
    <lineage>
        <taxon>Bacteria</taxon>
        <taxon>Pseudomonadati</taxon>
        <taxon>Pseudomonadota</taxon>
        <taxon>Gammaproteobacteria</taxon>
        <taxon>Alteromonadales</taxon>
        <taxon>Idiomarinaceae</taxon>
        <taxon>Idiomarina</taxon>
    </lineage>
</organism>
<reference evidence="3 4" key="1">
    <citation type="journal article" date="2011" name="Front. Microbiol.">
        <title>Genomic signatures of strain selection and enhancement in Bacillus atrophaeus var. globigii, a historical biowarfare simulant.</title>
        <authorList>
            <person name="Gibbons H.S."/>
            <person name="Broomall S.M."/>
            <person name="McNew L.A."/>
            <person name="Daligault H."/>
            <person name="Chapman C."/>
            <person name="Bruce D."/>
            <person name="Karavis M."/>
            <person name="Krepps M."/>
            <person name="McGregor P.A."/>
            <person name="Hong C."/>
            <person name="Park K.H."/>
            <person name="Akmal A."/>
            <person name="Feldman A."/>
            <person name="Lin J.S."/>
            <person name="Chang W.E."/>
            <person name="Higgs B.W."/>
            <person name="Demirev P."/>
            <person name="Lindquist J."/>
            <person name="Liem A."/>
            <person name="Fochler E."/>
            <person name="Read T.D."/>
            <person name="Tapia R."/>
            <person name="Johnson S."/>
            <person name="Bishop-Lilly K.A."/>
            <person name="Detter C."/>
            <person name="Han C."/>
            <person name="Sozhamannan S."/>
            <person name="Rosenzweig C.N."/>
            <person name="Skowronski E.W."/>
        </authorList>
    </citation>
    <scope>NUCLEOTIDE SEQUENCE [LARGE SCALE GENOMIC DNA]</scope>
    <source>
        <strain evidence="3 4">CL-SP19</strain>
    </source>
</reference>
<evidence type="ECO:0000256" key="2">
    <source>
        <dbReference type="SAM" id="SignalP"/>
    </source>
</evidence>
<dbReference type="Pfam" id="PF11932">
    <property type="entry name" value="DUF3450"/>
    <property type="match status" value="1"/>
</dbReference>
<dbReference type="InterPro" id="IPR016866">
    <property type="entry name" value="UCP028069"/>
</dbReference>
<feature type="signal peptide" evidence="2">
    <location>
        <begin position="1"/>
        <end position="22"/>
    </location>
</feature>
<dbReference type="Proteomes" id="UP000287908">
    <property type="component" value="Unassembled WGS sequence"/>
</dbReference>
<dbReference type="EMBL" id="PIQF01000003">
    <property type="protein sequence ID" value="RUO75295.1"/>
    <property type="molecule type" value="Genomic_DNA"/>
</dbReference>
<dbReference type="OrthoDB" id="5880116at2"/>
<keyword evidence="1" id="KW-0175">Coiled coil</keyword>